<evidence type="ECO:0000256" key="1">
    <source>
        <dbReference type="SAM" id="SignalP"/>
    </source>
</evidence>
<dbReference type="EMBL" id="HG001768">
    <property type="protein sequence ID" value="CDF36236.1"/>
    <property type="molecule type" value="Genomic_DNA"/>
</dbReference>
<sequence>MCIKFFAFVCFLTLFGLIAARTKCGPGTSRKGENCIPCPAGTFQEMWDKPSCSPCPGGTHRKSIGASSIAQCIRCPRSFYSSAGSSTCLKCKSGDFSLAGSDQCGKCRAGFELKAIGGPCQPCKPGFFSEAERHGNRMCSRCPDGTFSSKNGASSCTPCPPGSFRRNTPTVHGRQDIEEDSSLCPLCQEGTYSDATGSFVCKLCPPGTFSRKGATSCSPCPQGQYSYLVGSSGCTRCPRGSNSLGLRPAGCKHKNTGCSSETFENASGECEACMPGFFFFKKKGKCLPCLGSRVSRGGLQSKCGECPKGKVPLGDHSIFENSGCECAPGTMDDGNGGCIPCPSGFYWSRPSYNKVLLLNLARARTLQPGSCHPCPKGYFNNKSRRLECDLCLFNTFQDEIGSTECKRCPGDSRSPIGISDPKLLLPSRISCEVDETGCAPGEIRDAAGSCSARSCPLPGTFFKGSKCTRCSNGSIYVRNKRDCEKCGTGGASSGMYTSNGGLSTKCKKCPVNTHRSIFVPRICMCRTLSYSGLSYGLLNGNCVVCPRGFGNVLPSSIDSFCGKCPPGSISASTGDSVCTSCDPNSTTRGEDRTTCIRCPAGTRRPRDVFGLLLNECRRGD</sequence>
<evidence type="ECO:0000313" key="3">
    <source>
        <dbReference type="EMBL" id="CDF36236.1"/>
    </source>
</evidence>
<dbReference type="PANTHER" id="PTHR46967">
    <property type="entry name" value="INSULIN-LIKE GROWTH FACTOR BINDING PROTEIN,N-TERMINAL"/>
    <property type="match status" value="1"/>
</dbReference>
<dbReference type="KEGG" id="ccp:CHC_T00004544001"/>
<dbReference type="PhylomeDB" id="R7QFK7"/>
<feature type="domain" description="Tyrosine-protein kinase ephrin type A/B receptor-like" evidence="2">
    <location>
        <begin position="370"/>
        <end position="408"/>
    </location>
</feature>
<dbReference type="OMA" id="CQTGRWG"/>
<reference evidence="4" key="1">
    <citation type="journal article" date="2013" name="Proc. Natl. Acad. Sci. U.S.A.">
        <title>Genome structure and metabolic features in the red seaweed Chondrus crispus shed light on evolution of the Archaeplastida.</title>
        <authorList>
            <person name="Collen J."/>
            <person name="Porcel B."/>
            <person name="Carre W."/>
            <person name="Ball S.G."/>
            <person name="Chaparro C."/>
            <person name="Tonon T."/>
            <person name="Barbeyron T."/>
            <person name="Michel G."/>
            <person name="Noel B."/>
            <person name="Valentin K."/>
            <person name="Elias M."/>
            <person name="Artiguenave F."/>
            <person name="Arun A."/>
            <person name="Aury J.M."/>
            <person name="Barbosa-Neto J.F."/>
            <person name="Bothwell J.H."/>
            <person name="Bouget F.Y."/>
            <person name="Brillet L."/>
            <person name="Cabello-Hurtado F."/>
            <person name="Capella-Gutierrez S."/>
            <person name="Charrier B."/>
            <person name="Cladiere L."/>
            <person name="Cock J.M."/>
            <person name="Coelho S.M."/>
            <person name="Colleoni C."/>
            <person name="Czjzek M."/>
            <person name="Da Silva C."/>
            <person name="Delage L."/>
            <person name="Denoeud F."/>
            <person name="Deschamps P."/>
            <person name="Dittami S.M."/>
            <person name="Gabaldon T."/>
            <person name="Gachon C.M."/>
            <person name="Groisillier A."/>
            <person name="Herve C."/>
            <person name="Jabbari K."/>
            <person name="Katinka M."/>
            <person name="Kloareg B."/>
            <person name="Kowalczyk N."/>
            <person name="Labadie K."/>
            <person name="Leblanc C."/>
            <person name="Lopez P.J."/>
            <person name="McLachlan D.H."/>
            <person name="Meslet-Cladiere L."/>
            <person name="Moustafa A."/>
            <person name="Nehr Z."/>
            <person name="Nyvall Collen P."/>
            <person name="Panaud O."/>
            <person name="Partensky F."/>
            <person name="Poulain J."/>
            <person name="Rensing S.A."/>
            <person name="Rousvoal S."/>
            <person name="Samson G."/>
            <person name="Symeonidi A."/>
            <person name="Weissenbach J."/>
            <person name="Zambounis A."/>
            <person name="Wincker P."/>
            <person name="Boyen C."/>
        </authorList>
    </citation>
    <scope>NUCLEOTIDE SEQUENCE [LARGE SCALE GENOMIC DNA]</scope>
    <source>
        <strain evidence="4">cv. Stackhouse</strain>
    </source>
</reference>
<feature type="domain" description="Tyrosine-protein kinase ephrin type A/B receptor-like" evidence="2">
    <location>
        <begin position="31"/>
        <end position="72"/>
    </location>
</feature>
<dbReference type="PANTHER" id="PTHR46967:SF1">
    <property type="entry name" value="KERATIN-ASSOCIATED PROTEIN 16-1-LIKE"/>
    <property type="match status" value="1"/>
</dbReference>
<name>R7QFK7_CHOCR</name>
<dbReference type="Proteomes" id="UP000012073">
    <property type="component" value="Unassembled WGS sequence"/>
</dbReference>
<dbReference type="STRING" id="2769.R7QFK7"/>
<accession>R7QFK7</accession>
<organism evidence="3 4">
    <name type="scientific">Chondrus crispus</name>
    <name type="common">Carrageen Irish moss</name>
    <name type="synonym">Polymorpha crispa</name>
    <dbReference type="NCBI Taxonomy" id="2769"/>
    <lineage>
        <taxon>Eukaryota</taxon>
        <taxon>Rhodophyta</taxon>
        <taxon>Florideophyceae</taxon>
        <taxon>Rhodymeniophycidae</taxon>
        <taxon>Gigartinales</taxon>
        <taxon>Gigartinaceae</taxon>
        <taxon>Chondrus</taxon>
    </lineage>
</organism>
<dbReference type="SUPFAM" id="SSF57184">
    <property type="entry name" value="Growth factor receptor domain"/>
    <property type="match status" value="3"/>
</dbReference>
<dbReference type="InterPro" id="IPR011641">
    <property type="entry name" value="Tyr-kin_ephrin_A/B_rcpt-like"/>
</dbReference>
<dbReference type="Gramene" id="CDF36236">
    <property type="protein sequence ID" value="CDF36236"/>
    <property type="gene ID" value="CHC_T00004544001"/>
</dbReference>
<gene>
    <name evidence="3" type="ORF">CHC_T00004544001</name>
</gene>
<dbReference type="RefSeq" id="XP_005716055.1">
    <property type="nucleotide sequence ID" value="XM_005715998.1"/>
</dbReference>
<feature type="chain" id="PRO_5004443319" description="Tyrosine-protein kinase ephrin type A/B receptor-like domain-containing protein" evidence="1">
    <location>
        <begin position="21"/>
        <end position="620"/>
    </location>
</feature>
<evidence type="ECO:0000259" key="2">
    <source>
        <dbReference type="Pfam" id="PF07699"/>
    </source>
</evidence>
<keyword evidence="4" id="KW-1185">Reference proteome</keyword>
<dbReference type="OrthoDB" id="413581at2759"/>
<keyword evidence="1" id="KW-0732">Signal</keyword>
<dbReference type="Gene3D" id="2.10.50.10">
    <property type="entry name" value="Tumor Necrosis Factor Receptor, subunit A, domain 2"/>
    <property type="match status" value="5"/>
</dbReference>
<protein>
    <recommendedName>
        <fullName evidence="2">Tyrosine-protein kinase ephrin type A/B receptor-like domain-containing protein</fullName>
    </recommendedName>
</protein>
<dbReference type="GeneID" id="17323772"/>
<dbReference type="Pfam" id="PF07699">
    <property type="entry name" value="Ephrin_rec_like"/>
    <property type="match status" value="4"/>
</dbReference>
<feature type="signal peptide" evidence="1">
    <location>
        <begin position="1"/>
        <end position="20"/>
    </location>
</feature>
<dbReference type="InterPro" id="IPR009030">
    <property type="entry name" value="Growth_fac_rcpt_cys_sf"/>
</dbReference>
<dbReference type="AlphaFoldDB" id="R7QFK7"/>
<proteinExistence type="predicted"/>
<evidence type="ECO:0000313" key="4">
    <source>
        <dbReference type="Proteomes" id="UP000012073"/>
    </source>
</evidence>
<dbReference type="SMART" id="SM01411">
    <property type="entry name" value="Ephrin_rec_like"/>
    <property type="match status" value="9"/>
</dbReference>
<feature type="domain" description="Tyrosine-protein kinase ephrin type A/B receptor-like" evidence="2">
    <location>
        <begin position="207"/>
        <end position="241"/>
    </location>
</feature>
<feature type="domain" description="Tyrosine-protein kinase ephrin type A/B receptor-like" evidence="2">
    <location>
        <begin position="134"/>
        <end position="165"/>
    </location>
</feature>